<dbReference type="EMBL" id="LFQU01000007">
    <property type="protein sequence ID" value="KOO68888.1"/>
    <property type="molecule type" value="Genomic_DNA"/>
</dbReference>
<evidence type="ECO:0000313" key="4">
    <source>
        <dbReference type="Proteomes" id="UP000036951"/>
    </source>
</evidence>
<dbReference type="InterPro" id="IPR027372">
    <property type="entry name" value="Phytase-like_dom"/>
</dbReference>
<dbReference type="Proteomes" id="UP000036951">
    <property type="component" value="Unassembled WGS sequence"/>
</dbReference>
<dbReference type="OrthoDB" id="9798539at2"/>
<evidence type="ECO:0000313" key="3">
    <source>
        <dbReference type="EMBL" id="KOO68888.1"/>
    </source>
</evidence>
<feature type="chain" id="PRO_5034756013" evidence="1">
    <location>
        <begin position="22"/>
        <end position="340"/>
    </location>
</feature>
<dbReference type="SUPFAM" id="SSF50956">
    <property type="entry name" value="Thermostable phytase (3-phytase)"/>
    <property type="match status" value="1"/>
</dbReference>
<gene>
    <name evidence="3" type="ORF">ACU52_05160</name>
</gene>
<dbReference type="RefSeq" id="WP_082335175.1">
    <property type="nucleotide sequence ID" value="NZ_LFQU01000007.1"/>
</dbReference>
<comment type="caution">
    <text evidence="3">The sequence shown here is derived from an EMBL/GenBank/DDBJ whole genome shotgun (WGS) entry which is preliminary data.</text>
</comment>
<feature type="domain" description="Phytase-like" evidence="2">
    <location>
        <begin position="39"/>
        <end position="321"/>
    </location>
</feature>
<evidence type="ECO:0000256" key="1">
    <source>
        <dbReference type="SAM" id="SignalP"/>
    </source>
</evidence>
<proteinExistence type="predicted"/>
<keyword evidence="1" id="KW-0732">Signal</keyword>
<name>A0A8E1US88_9BACT</name>
<keyword evidence="4" id="KW-1185">Reference proteome</keyword>
<dbReference type="AlphaFoldDB" id="A0A8E1US88"/>
<accession>A0A8E1US88</accession>
<organism evidence="3 4">
    <name type="scientific">Xylanibacter rarus</name>
    <dbReference type="NCBI Taxonomy" id="1676614"/>
    <lineage>
        <taxon>Bacteria</taxon>
        <taxon>Pseudomonadati</taxon>
        <taxon>Bacteroidota</taxon>
        <taxon>Bacteroidia</taxon>
        <taxon>Bacteroidales</taxon>
        <taxon>Prevotellaceae</taxon>
        <taxon>Xylanibacter</taxon>
    </lineage>
</organism>
<evidence type="ECO:0000259" key="2">
    <source>
        <dbReference type="Pfam" id="PF13449"/>
    </source>
</evidence>
<feature type="signal peptide" evidence="1">
    <location>
        <begin position="1"/>
        <end position="21"/>
    </location>
</feature>
<reference evidence="3 4" key="1">
    <citation type="submission" date="2015-06" db="EMBL/GenBank/DDBJ databases">
        <title>Prevotella sp. 109, sp. nov., a novel member of the family Prevotellaceae isolated from human faeces.</title>
        <authorList>
            <person name="Shkoporov A.N."/>
            <person name="Chaplin A.V."/>
            <person name="Kafarskaia L.I."/>
            <person name="Efimov B.A."/>
        </authorList>
    </citation>
    <scope>NUCLEOTIDE SEQUENCE [LARGE SCALE GENOMIC DNA]</scope>
    <source>
        <strain evidence="3 4">109</strain>
    </source>
</reference>
<sequence length="340" mass="37541">MISRRLISVILMTLCPTLFWAQTEFVKDCGQKAFPIKVPAGNYSGITPVGGNEYAVVSDKSATDGFFVFRIDVDSVSGEIKDVTNLGFKGDSLSNADCEAIAYVPSTGTFFISRESDNVIGEYTADGKATGRSLNIPDDYKKCVGNYGFESLVYDEEAHLFWTINESTMNGDGECATSLNKVRNVLRLQAFDEKLQPVKQYAYRMDEPMANKKSSNYAMGVSELTALGDGRLLVLEREFFVPMLKIGAFAQCKLYEIVPEDAEPLSSGEAIGADTKFLNKRLVYSFVTRLSLLDWSVANYEGMCLGPKLADGSRTLILVSDSQDNYGGVLKDWFKTIVIR</sequence>
<dbReference type="Pfam" id="PF13449">
    <property type="entry name" value="Phytase-like"/>
    <property type="match status" value="1"/>
</dbReference>
<protein>
    <submittedName>
        <fullName evidence="3">Phytase esterase</fullName>
    </submittedName>
</protein>